<evidence type="ECO:0000256" key="5">
    <source>
        <dbReference type="ARBA" id="ARBA00022692"/>
    </source>
</evidence>
<evidence type="ECO:0000256" key="4">
    <source>
        <dbReference type="ARBA" id="ARBA00022544"/>
    </source>
</evidence>
<feature type="transmembrane region" description="Helical" evidence="8">
    <location>
        <begin position="336"/>
        <end position="355"/>
    </location>
</feature>
<keyword evidence="5 8" id="KW-0812">Transmembrane</keyword>
<evidence type="ECO:0000256" key="2">
    <source>
        <dbReference type="ARBA" id="ARBA00007998"/>
    </source>
</evidence>
<evidence type="ECO:0000256" key="6">
    <source>
        <dbReference type="ARBA" id="ARBA00022989"/>
    </source>
</evidence>
<dbReference type="Proteomes" id="UP001161691">
    <property type="component" value="Unassembled WGS sequence"/>
</dbReference>
<keyword evidence="3" id="KW-0813">Transport</keyword>
<accession>A0ABT6TGB6</accession>
<dbReference type="EMBL" id="JAGRPV010000001">
    <property type="protein sequence ID" value="MDI4644964.1"/>
    <property type="molecule type" value="Genomic_DNA"/>
</dbReference>
<dbReference type="NCBIfam" id="TIGR00912">
    <property type="entry name" value="2A0309"/>
    <property type="match status" value="1"/>
</dbReference>
<keyword evidence="6 8" id="KW-1133">Transmembrane helix</keyword>
<keyword evidence="10" id="KW-1185">Reference proteome</keyword>
<reference evidence="9" key="1">
    <citation type="submission" date="2023-04" db="EMBL/GenBank/DDBJ databases">
        <title>Comparative genomic analysis of Cohnella hashimotonis sp. nov., isolated from the International Space Station.</title>
        <authorList>
            <person name="Venkateswaran K."/>
            <person name="Simpson A."/>
        </authorList>
    </citation>
    <scope>NUCLEOTIDE SEQUENCE</scope>
    <source>
        <strain evidence="9">F6_2S_P_1</strain>
    </source>
</reference>
<organism evidence="9 10">
    <name type="scientific">Cohnella hashimotonis</name>
    <dbReference type="NCBI Taxonomy" id="2826895"/>
    <lineage>
        <taxon>Bacteria</taxon>
        <taxon>Bacillati</taxon>
        <taxon>Bacillota</taxon>
        <taxon>Bacilli</taxon>
        <taxon>Bacillales</taxon>
        <taxon>Paenibacillaceae</taxon>
        <taxon>Cohnella</taxon>
    </lineage>
</organism>
<feature type="transmembrane region" description="Helical" evidence="8">
    <location>
        <begin position="303"/>
        <end position="330"/>
    </location>
</feature>
<dbReference type="PANTHER" id="PTHR34975">
    <property type="entry name" value="SPORE GERMINATION PROTEIN A2"/>
    <property type="match status" value="1"/>
</dbReference>
<evidence type="ECO:0000313" key="10">
    <source>
        <dbReference type="Proteomes" id="UP001161691"/>
    </source>
</evidence>
<comment type="similarity">
    <text evidence="2">Belongs to the amino acid-polyamine-organocation (APC) superfamily. Spore germination protein (SGP) (TC 2.A.3.9) family.</text>
</comment>
<feature type="transmembrane region" description="Helical" evidence="8">
    <location>
        <begin position="267"/>
        <end position="291"/>
    </location>
</feature>
<feature type="transmembrane region" description="Helical" evidence="8">
    <location>
        <begin position="70"/>
        <end position="93"/>
    </location>
</feature>
<dbReference type="RefSeq" id="WP_282907931.1">
    <property type="nucleotide sequence ID" value="NZ_JAGRPV010000001.1"/>
</dbReference>
<feature type="transmembrane region" description="Helical" evidence="8">
    <location>
        <begin position="219"/>
        <end position="247"/>
    </location>
</feature>
<evidence type="ECO:0000256" key="3">
    <source>
        <dbReference type="ARBA" id="ARBA00022448"/>
    </source>
</evidence>
<evidence type="ECO:0000313" key="9">
    <source>
        <dbReference type="EMBL" id="MDI4644964.1"/>
    </source>
</evidence>
<comment type="caution">
    <text evidence="9">The sequence shown here is derived from an EMBL/GenBank/DDBJ whole genome shotgun (WGS) entry which is preliminary data.</text>
</comment>
<feature type="transmembrane region" description="Helical" evidence="8">
    <location>
        <begin position="146"/>
        <end position="164"/>
    </location>
</feature>
<evidence type="ECO:0000256" key="1">
    <source>
        <dbReference type="ARBA" id="ARBA00004141"/>
    </source>
</evidence>
<feature type="transmembrane region" description="Helical" evidence="8">
    <location>
        <begin position="184"/>
        <end position="207"/>
    </location>
</feature>
<feature type="transmembrane region" description="Helical" evidence="8">
    <location>
        <begin position="41"/>
        <end position="58"/>
    </location>
</feature>
<keyword evidence="7 8" id="KW-0472">Membrane</keyword>
<dbReference type="InterPro" id="IPR004761">
    <property type="entry name" value="Spore_GerAB"/>
</dbReference>
<protein>
    <submittedName>
        <fullName evidence="9">Endospore germination permease</fullName>
    </submittedName>
</protein>
<gene>
    <name evidence="9" type="ORF">KB449_08330</name>
</gene>
<evidence type="ECO:0000256" key="8">
    <source>
        <dbReference type="SAM" id="Phobius"/>
    </source>
</evidence>
<dbReference type="Pfam" id="PF03845">
    <property type="entry name" value="Spore_permease"/>
    <property type="match status" value="1"/>
</dbReference>
<proteinExistence type="inferred from homology"/>
<dbReference type="PANTHER" id="PTHR34975:SF2">
    <property type="entry name" value="SPORE GERMINATION PROTEIN A2"/>
    <property type="match status" value="1"/>
</dbReference>
<keyword evidence="4" id="KW-0309">Germination</keyword>
<feature type="transmembrane region" description="Helical" evidence="8">
    <location>
        <begin position="113"/>
        <end position="134"/>
    </location>
</feature>
<evidence type="ECO:0000256" key="7">
    <source>
        <dbReference type="ARBA" id="ARBA00023136"/>
    </source>
</evidence>
<comment type="subcellular location">
    <subcellularLocation>
        <location evidence="1">Membrane</location>
        <topology evidence="1">Multi-pass membrane protein</topology>
    </subcellularLocation>
</comment>
<name>A0ABT6TGB6_9BACL</name>
<sequence>MAGKVQISAAQMGALLYLSTIGTAFLVMPSAATLMAGSDMWLTPIFASLGGFIPIWAAGRFHRLYPGKHFFAVIEAVLGRIAGKAAGILFLLFHLHIGGATIRDYSEFISGNFFQRTPILVITASMLLVCAMVVKSGVETIARCAQIFLPAVLALLLINVVLLIPEMNITEMLPILGNGPLPVVKGVFVVQGWFCQFVLITFLLPFVDGDKGNRAGYWSVAAAAATMVLINLTVLFLFGIDAAQFYYPFLMASRYIRVADFIEHVEAMVMASWVLGTFVRISLFYYAATVGTAYCTGVKAEKLFVYPVGMLLIVSAFWVAPSMQALLTFISTWGNMYIMTGYIAFPAFLAFMGMVRHAASRAGSSSR</sequence>
<feature type="transmembrane region" description="Helical" evidence="8">
    <location>
        <begin position="12"/>
        <end position="35"/>
    </location>
</feature>